<name>A0AAV1I349_9CHLO</name>
<dbReference type="Gene3D" id="3.60.21.10">
    <property type="match status" value="1"/>
</dbReference>
<accession>A0AAV1I349</accession>
<comment type="caution">
    <text evidence="3">The sequence shown here is derived from an EMBL/GenBank/DDBJ whole genome shotgun (WGS) entry which is preliminary data.</text>
</comment>
<dbReference type="InterPro" id="IPR004843">
    <property type="entry name" value="Calcineurin-like_PHP"/>
</dbReference>
<dbReference type="AlphaFoldDB" id="A0AAV1I349"/>
<dbReference type="SUPFAM" id="SSF56300">
    <property type="entry name" value="Metallo-dependent phosphatases"/>
    <property type="match status" value="1"/>
</dbReference>
<organism evidence="3 4">
    <name type="scientific">Coccomyxa viridis</name>
    <dbReference type="NCBI Taxonomy" id="1274662"/>
    <lineage>
        <taxon>Eukaryota</taxon>
        <taxon>Viridiplantae</taxon>
        <taxon>Chlorophyta</taxon>
        <taxon>core chlorophytes</taxon>
        <taxon>Trebouxiophyceae</taxon>
        <taxon>Trebouxiophyceae incertae sedis</taxon>
        <taxon>Coccomyxaceae</taxon>
        <taxon>Coccomyxa</taxon>
    </lineage>
</organism>
<feature type="compositionally biased region" description="Polar residues" evidence="1">
    <location>
        <begin position="124"/>
        <end position="134"/>
    </location>
</feature>
<dbReference type="InterPro" id="IPR029052">
    <property type="entry name" value="Metallo-depent_PP-like"/>
</dbReference>
<gene>
    <name evidence="3" type="ORF">CVIRNUC_003705</name>
</gene>
<evidence type="ECO:0000313" key="4">
    <source>
        <dbReference type="Proteomes" id="UP001314263"/>
    </source>
</evidence>
<evidence type="ECO:0000256" key="1">
    <source>
        <dbReference type="SAM" id="MobiDB-lite"/>
    </source>
</evidence>
<dbReference type="GO" id="GO:0016787">
    <property type="term" value="F:hydrolase activity"/>
    <property type="evidence" value="ECO:0007669"/>
    <property type="project" value="InterPro"/>
</dbReference>
<keyword evidence="4" id="KW-1185">Reference proteome</keyword>
<feature type="region of interest" description="Disordered" evidence="1">
    <location>
        <begin position="120"/>
        <end position="143"/>
    </location>
</feature>
<proteinExistence type="predicted"/>
<dbReference type="PANTHER" id="PTHR46546">
    <property type="entry name" value="SHEWANELLA-LIKE PROTEIN PHOSPHATASE 1"/>
    <property type="match status" value="1"/>
</dbReference>
<evidence type="ECO:0000313" key="3">
    <source>
        <dbReference type="EMBL" id="CAK0769814.1"/>
    </source>
</evidence>
<sequence>MAFTSRSAQSARGSFCLQLTSQCSAGCVTRSLGSIRPVQSTVLHQRQSFIRAEAETLSCSLPGLHSRQSHATICPAAAAGKAGSKNDSRHSVRQPAFSARPLLSNGSSLHHSHSARRMHSAVSCLTTAESSQEAPTAHSIQPPPTYVTAKGRIIAIGDIHGDIQKTVTSLKVAGCLEVDPRTDRPLWCGGDTVVVQLGDVLDRGDCEIGSILLLRELDRQARLQGGAVFMLNGNHESLNVAGNFRYVTPGGFRESALAAGLDREKLDSMEGRVRARMMLYRPGGQMALELAKNPTVLIVNDSVFAHGGVLSQHVKYGLEKLNEEVSAWMMGLITEDGTKSRPPFLAMGSSHSVMWNRDFGQERFKSFQQRWKACTDVEGMLKLLGARQLIIGHTPQTIGANCECNGRVWRMDVGMSKGVLNARPQVLEIEAADASGHPKVRILSPPLQALLPPPPPVGALRSHYPI</sequence>
<dbReference type="Pfam" id="PF00149">
    <property type="entry name" value="Metallophos"/>
    <property type="match status" value="1"/>
</dbReference>
<protein>
    <recommendedName>
        <fullName evidence="2">Calcineurin-like phosphoesterase domain-containing protein</fullName>
    </recommendedName>
</protein>
<feature type="domain" description="Calcineurin-like phosphoesterase" evidence="2">
    <location>
        <begin position="152"/>
        <end position="394"/>
    </location>
</feature>
<dbReference type="EMBL" id="CAUYUE010000004">
    <property type="protein sequence ID" value="CAK0769814.1"/>
    <property type="molecule type" value="Genomic_DNA"/>
</dbReference>
<dbReference type="Proteomes" id="UP001314263">
    <property type="component" value="Unassembled WGS sequence"/>
</dbReference>
<reference evidence="3 4" key="1">
    <citation type="submission" date="2023-10" db="EMBL/GenBank/DDBJ databases">
        <authorList>
            <person name="Maclean D."/>
            <person name="Macfadyen A."/>
        </authorList>
    </citation>
    <scope>NUCLEOTIDE SEQUENCE [LARGE SCALE GENOMIC DNA]</scope>
</reference>
<dbReference type="PANTHER" id="PTHR46546:SF4">
    <property type="entry name" value="SHEWANELLA-LIKE PROTEIN PHOSPHATASE 1"/>
    <property type="match status" value="1"/>
</dbReference>
<evidence type="ECO:0000259" key="2">
    <source>
        <dbReference type="Pfam" id="PF00149"/>
    </source>
</evidence>